<reference evidence="1 2" key="1">
    <citation type="submission" date="2021-01" db="EMBL/GenBank/DDBJ databases">
        <title>Genomic Encyclopedia of Type Strains, Phase IV (KMG-IV): sequencing the most valuable type-strain genomes for metagenomic binning, comparative biology and taxonomic classification.</title>
        <authorList>
            <person name="Goeker M."/>
        </authorList>
    </citation>
    <scope>NUCLEOTIDE SEQUENCE [LARGE SCALE GENOMIC DNA]</scope>
    <source>
        <strain evidence="1 2">DSM 24834</strain>
    </source>
</reference>
<proteinExistence type="predicted"/>
<evidence type="ECO:0000313" key="2">
    <source>
        <dbReference type="Proteomes" id="UP001646157"/>
    </source>
</evidence>
<organism evidence="1 2">
    <name type="scientific">Rossellomorea pakistanensis</name>
    <dbReference type="NCBI Taxonomy" id="992288"/>
    <lineage>
        <taxon>Bacteria</taxon>
        <taxon>Bacillati</taxon>
        <taxon>Bacillota</taxon>
        <taxon>Bacilli</taxon>
        <taxon>Bacillales</taxon>
        <taxon>Bacillaceae</taxon>
        <taxon>Rossellomorea</taxon>
    </lineage>
</organism>
<sequence>MGTVLILGVTVTFLAAIFTAGYNDKPGTNK</sequence>
<dbReference type="Proteomes" id="UP001646157">
    <property type="component" value="Unassembled WGS sequence"/>
</dbReference>
<keyword evidence="2" id="KW-1185">Reference proteome</keyword>
<gene>
    <name evidence="1" type="ORF">JOC86_002872</name>
</gene>
<evidence type="ECO:0000313" key="1">
    <source>
        <dbReference type="EMBL" id="MBM7586320.1"/>
    </source>
</evidence>
<dbReference type="EMBL" id="JAFBDZ010000003">
    <property type="protein sequence ID" value="MBM7586320.1"/>
    <property type="molecule type" value="Genomic_DNA"/>
</dbReference>
<name>A0ABS2NEP0_9BACI</name>
<accession>A0ABS2NEP0</accession>
<comment type="caution">
    <text evidence="1">The sequence shown here is derived from an EMBL/GenBank/DDBJ whole genome shotgun (WGS) entry which is preliminary data.</text>
</comment>
<protein>
    <submittedName>
        <fullName evidence="1">Uncharacterized protein</fullName>
    </submittedName>
</protein>